<dbReference type="EMBL" id="CP006628">
    <property type="protein sequence ID" value="AIB09793.1"/>
    <property type="molecule type" value="Genomic_DNA"/>
</dbReference>
<keyword evidence="1" id="KW-0542">Nucleomorph</keyword>
<reference evidence="1 2" key="1">
    <citation type="journal article" date="2014" name="BMC Genomics">
        <title>Nucleomorph and plastid genome sequences of the chlorarachniophyte Lotharella oceanica: convergent reductive evolution and frequent recombination in nucleomorph-bearing algae.</title>
        <authorList>
            <person name="Tanifuji G."/>
            <person name="Onodera N.T."/>
            <person name="Brown M.W."/>
            <person name="Curtis B.A."/>
            <person name="Roger A.J."/>
            <person name="Ka-Shu Wong G."/>
            <person name="Melkonian M."/>
            <person name="Archibald J.M."/>
        </authorList>
    </citation>
    <scope>NUCLEOTIDE SEQUENCE [LARGE SCALE GENOMIC DNA]</scope>
    <source>
        <strain evidence="1 2">CCMP622</strain>
    </source>
</reference>
<protein>
    <submittedName>
        <fullName evidence="1">Uncharacterized protein</fullName>
    </submittedName>
</protein>
<evidence type="ECO:0000313" key="1">
    <source>
        <dbReference type="EMBL" id="AIB09793.1"/>
    </source>
</evidence>
<dbReference type="AlphaFoldDB" id="A0A060DG77"/>
<dbReference type="Proteomes" id="UP000243670">
    <property type="component" value="Nucleomorph 2"/>
</dbReference>
<organism evidence="1 2">
    <name type="scientific">Lotharella oceanica</name>
    <dbReference type="NCBI Taxonomy" id="641309"/>
    <lineage>
        <taxon>Eukaryota</taxon>
        <taxon>Sar</taxon>
        <taxon>Rhizaria</taxon>
        <taxon>Cercozoa</taxon>
        <taxon>Chlorarachniophyceae</taxon>
        <taxon>Lotharella</taxon>
    </lineage>
</organism>
<proteinExistence type="predicted"/>
<evidence type="ECO:0000313" key="2">
    <source>
        <dbReference type="Proteomes" id="UP000243670"/>
    </source>
</evidence>
<gene>
    <name evidence="1" type="ORF">M951_chr295</name>
</gene>
<geneLocation type="nucleomorph" evidence="1"/>
<name>A0A060DG77_9EUKA</name>
<accession>A0A060DG77</accession>
<sequence length="92" mass="10963">MKFTRSIIIKIPISNFKIPESNIKYFIVLKKREKKYLIRNLNKMIIIKNNNNNTRNQNNIKIDNKVLINSINIEFIKTVLKLNNKFSLTKIT</sequence>